<dbReference type="Gene3D" id="3.30.460.10">
    <property type="entry name" value="Beta Polymerase, domain 2"/>
    <property type="match status" value="1"/>
</dbReference>
<feature type="non-terminal residue" evidence="3">
    <location>
        <position position="200"/>
    </location>
</feature>
<accession>A0A3B0V4E3</accession>
<keyword evidence="3" id="KW-0548">Nucleotidyltransferase</keyword>
<name>A0A3B0V4E3_9ZZZZ</name>
<proteinExistence type="predicted"/>
<dbReference type="InterPro" id="IPR043519">
    <property type="entry name" value="NT_sf"/>
</dbReference>
<dbReference type="InterPro" id="IPR010043">
    <property type="entry name" value="UTase/UR"/>
</dbReference>
<dbReference type="Pfam" id="PF01909">
    <property type="entry name" value="NTP_transf_2"/>
    <property type="match status" value="1"/>
</dbReference>
<organism evidence="3">
    <name type="scientific">hydrothermal vent metagenome</name>
    <dbReference type="NCBI Taxonomy" id="652676"/>
    <lineage>
        <taxon>unclassified sequences</taxon>
        <taxon>metagenomes</taxon>
        <taxon>ecological metagenomes</taxon>
    </lineage>
</organism>
<keyword evidence="3" id="KW-0808">Transferase</keyword>
<dbReference type="PANTHER" id="PTHR47320:SF1">
    <property type="entry name" value="BIFUNCTIONAL URIDYLYLTRANSFERASE_URIDYLYL-REMOVING ENZYME"/>
    <property type="match status" value="1"/>
</dbReference>
<dbReference type="GO" id="GO:0008773">
    <property type="term" value="F:[protein-PII] uridylyltransferase activity"/>
    <property type="evidence" value="ECO:0007669"/>
    <property type="project" value="UniProtKB-EC"/>
</dbReference>
<dbReference type="CDD" id="cd05401">
    <property type="entry name" value="NT_GlnE_GlnD_like"/>
    <property type="match status" value="1"/>
</dbReference>
<evidence type="ECO:0000313" key="3">
    <source>
        <dbReference type="EMBL" id="VAW33632.1"/>
    </source>
</evidence>
<dbReference type="EMBL" id="UOEW01000040">
    <property type="protein sequence ID" value="VAW33632.1"/>
    <property type="molecule type" value="Genomic_DNA"/>
</dbReference>
<feature type="domain" description="Polymerase nucleotidyl transferase" evidence="2">
    <location>
        <begin position="78"/>
        <end position="113"/>
    </location>
</feature>
<sequence>MSTLAPPIYADSYLDVLELHKPPREYIPFYKHLLKRADTKLTDDFHAQAEVASLVRIRGWYVEQVIIQLWKLLINNDKLALVAVGGFGRGDLHPYSDVDLLIVRTKKSKKYDVQISQFIQALWDIGLDVGSSVRTVQECYVQARDSVTVATNLMEARFVLGNFKAFKQMRKLTSTKNIWKSEDFFLAKWQEQKVRHKKFS</sequence>
<reference evidence="3" key="1">
    <citation type="submission" date="2018-06" db="EMBL/GenBank/DDBJ databases">
        <authorList>
            <person name="Zhirakovskaya E."/>
        </authorList>
    </citation>
    <scope>NUCLEOTIDE SEQUENCE</scope>
</reference>
<dbReference type="SUPFAM" id="SSF81301">
    <property type="entry name" value="Nucleotidyltransferase"/>
    <property type="match status" value="1"/>
</dbReference>
<gene>
    <name evidence="3" type="ORF">MNBD_GAMMA01-1929</name>
</gene>
<dbReference type="EC" id="2.7.7.59" evidence="3"/>
<evidence type="ECO:0000256" key="1">
    <source>
        <dbReference type="ARBA" id="ARBA00022801"/>
    </source>
</evidence>
<dbReference type="InterPro" id="IPR002934">
    <property type="entry name" value="Polymerase_NTP_transf_dom"/>
</dbReference>
<dbReference type="AlphaFoldDB" id="A0A3B0V4E3"/>
<keyword evidence="1" id="KW-0378">Hydrolase</keyword>
<dbReference type="PANTHER" id="PTHR47320">
    <property type="entry name" value="BIFUNCTIONAL URIDYLYLTRANSFERASE/URIDYLYL-REMOVING ENZYME"/>
    <property type="match status" value="1"/>
</dbReference>
<protein>
    <submittedName>
        <fullName evidence="3">[Protein-PII] uridylyltransferase / [Protein-PII]-UMP uridylyl-removing enzyme</fullName>
        <ecNumber evidence="3">2.7.7.59</ecNumber>
    </submittedName>
</protein>
<dbReference type="GO" id="GO:0016787">
    <property type="term" value="F:hydrolase activity"/>
    <property type="evidence" value="ECO:0007669"/>
    <property type="project" value="UniProtKB-KW"/>
</dbReference>
<evidence type="ECO:0000259" key="2">
    <source>
        <dbReference type="Pfam" id="PF01909"/>
    </source>
</evidence>